<dbReference type="STRING" id="1448308.A0A2T2NUQ4"/>
<sequence length="361" mass="41028">MPLPQGEGYRAFYRLQQEIMRRTNDHSIFAWPPQGRHVLGMLAPPPEFFSAAQGIVSQNSVQSGSFEVTNNWLRIGLDYVTPVATPDQRILVLLNCRNADCGGRLHRDPSTGPEHITYNHIPSKTAYGEMYILAETDPKNDSSRKTCNTSIEELVLKPKILHSQHALVGLGSLVDVVALHSCGDNGDILCFPDDEYGGILIEDRFSSWTFLIAFGQYEHYPMFRVVEGFLFAEARARLSQIFRDMCRAQRLNLEQDPNSWKRSECHLQWLSNDFVVIATVRKKRKSGSISWAWTVSVKHSESYEAVCFSQNNEASPADEDTKLISRSQSNLNETRHRLVGIWASHKSAVTRRVQEKFKSLR</sequence>
<feature type="domain" description="DUF8212" evidence="1">
    <location>
        <begin position="10"/>
        <end position="32"/>
    </location>
</feature>
<gene>
    <name evidence="2" type="ORF">BS50DRAFT_586473</name>
</gene>
<evidence type="ECO:0000313" key="3">
    <source>
        <dbReference type="Proteomes" id="UP000240883"/>
    </source>
</evidence>
<dbReference type="OrthoDB" id="3787959at2759"/>
<evidence type="ECO:0000259" key="1">
    <source>
        <dbReference type="Pfam" id="PF26640"/>
    </source>
</evidence>
<evidence type="ECO:0000313" key="2">
    <source>
        <dbReference type="EMBL" id="PSN69124.1"/>
    </source>
</evidence>
<accession>A0A2T2NUQ4</accession>
<name>A0A2T2NUQ4_CORCC</name>
<dbReference type="EMBL" id="KZ678133">
    <property type="protein sequence ID" value="PSN69124.1"/>
    <property type="molecule type" value="Genomic_DNA"/>
</dbReference>
<keyword evidence="3" id="KW-1185">Reference proteome</keyword>
<dbReference type="AlphaFoldDB" id="A0A2T2NUQ4"/>
<dbReference type="Proteomes" id="UP000240883">
    <property type="component" value="Unassembled WGS sequence"/>
</dbReference>
<organism evidence="2 3">
    <name type="scientific">Corynespora cassiicola Philippines</name>
    <dbReference type="NCBI Taxonomy" id="1448308"/>
    <lineage>
        <taxon>Eukaryota</taxon>
        <taxon>Fungi</taxon>
        <taxon>Dikarya</taxon>
        <taxon>Ascomycota</taxon>
        <taxon>Pezizomycotina</taxon>
        <taxon>Dothideomycetes</taxon>
        <taxon>Pleosporomycetidae</taxon>
        <taxon>Pleosporales</taxon>
        <taxon>Corynesporascaceae</taxon>
        <taxon>Corynespora</taxon>
    </lineage>
</organism>
<reference evidence="2 3" key="1">
    <citation type="journal article" date="2018" name="Front. Microbiol.">
        <title>Genome-Wide Analysis of Corynespora cassiicola Leaf Fall Disease Putative Effectors.</title>
        <authorList>
            <person name="Lopez D."/>
            <person name="Ribeiro S."/>
            <person name="Label P."/>
            <person name="Fumanal B."/>
            <person name="Venisse J.S."/>
            <person name="Kohler A."/>
            <person name="de Oliveira R.R."/>
            <person name="Labutti K."/>
            <person name="Lipzen A."/>
            <person name="Lail K."/>
            <person name="Bauer D."/>
            <person name="Ohm R.A."/>
            <person name="Barry K.W."/>
            <person name="Spatafora J."/>
            <person name="Grigoriev I.V."/>
            <person name="Martin F.M."/>
            <person name="Pujade-Renaud V."/>
        </authorList>
    </citation>
    <scope>NUCLEOTIDE SEQUENCE [LARGE SCALE GENOMIC DNA]</scope>
    <source>
        <strain evidence="2 3">Philippines</strain>
    </source>
</reference>
<protein>
    <recommendedName>
        <fullName evidence="1">DUF8212 domain-containing protein</fullName>
    </recommendedName>
</protein>
<dbReference type="InterPro" id="IPR058525">
    <property type="entry name" value="DUF8212"/>
</dbReference>
<proteinExistence type="predicted"/>
<dbReference type="Pfam" id="PF26640">
    <property type="entry name" value="DUF8212"/>
    <property type="match status" value="1"/>
</dbReference>